<sequence>HHEEHQTPRRSPKARPSAAEAKDLQIALLTKKLNQAKKLNTELYSQLQRFSTGEIVLQDSFPSKRRALQEELRVCKERIRQLKEQYRAADEKGFKLHQQTFDLAVKNKGLSDKVRLLEGATASSSILSPAPSTARIGGAPPIEGTSPEEVQTIIASQEKEVTRLHQRVALMKKTHKADQAKYERLLKAGQDEVDQTRAEMEEFYQQLFAKERAARNQFLHMKKLKRALHELANTQQTNQRFQPFLANREMRLTNRSSGSRPNQAGQQHSPQKGPASNPGRWIHEALHHLGFVMPPSSELDGSNRSVTGEAPEDQVDIPENCIQGKLVPFPPPTTVDRGFTTISTRAKFHNNFGPRRGNRPRNNANLTDVSEQATAEYTDEEELDTAEPHESVPHTPENPDIALYWEDSQET</sequence>
<evidence type="ECO:0008006" key="5">
    <source>
        <dbReference type="Google" id="ProtNLM"/>
    </source>
</evidence>
<dbReference type="RefSeq" id="XP_009519329.1">
    <property type="nucleotide sequence ID" value="XM_009521034.1"/>
</dbReference>
<feature type="non-terminal residue" evidence="3">
    <location>
        <position position="1"/>
    </location>
</feature>
<evidence type="ECO:0000256" key="1">
    <source>
        <dbReference type="SAM" id="Coils"/>
    </source>
</evidence>
<feature type="compositionally biased region" description="Polar residues" evidence="2">
    <location>
        <begin position="366"/>
        <end position="375"/>
    </location>
</feature>
<dbReference type="KEGG" id="psoj:PHYSODRAFT_487740"/>
<evidence type="ECO:0000313" key="4">
    <source>
        <dbReference type="Proteomes" id="UP000002640"/>
    </source>
</evidence>
<feature type="compositionally biased region" description="Polar residues" evidence="2">
    <location>
        <begin position="254"/>
        <end position="270"/>
    </location>
</feature>
<feature type="coiled-coil region" evidence="1">
    <location>
        <begin position="65"/>
        <end position="92"/>
    </location>
</feature>
<name>G4Z140_PHYSP</name>
<feature type="region of interest" description="Disordered" evidence="2">
    <location>
        <begin position="254"/>
        <end position="280"/>
    </location>
</feature>
<reference evidence="3 4" key="1">
    <citation type="journal article" date="2006" name="Science">
        <title>Phytophthora genome sequences uncover evolutionary origins and mechanisms of pathogenesis.</title>
        <authorList>
            <person name="Tyler B.M."/>
            <person name="Tripathy S."/>
            <person name="Zhang X."/>
            <person name="Dehal P."/>
            <person name="Jiang R.H."/>
            <person name="Aerts A."/>
            <person name="Arredondo F.D."/>
            <person name="Baxter L."/>
            <person name="Bensasson D."/>
            <person name="Beynon J.L."/>
            <person name="Chapman J."/>
            <person name="Damasceno C.M."/>
            <person name="Dorrance A.E."/>
            <person name="Dou D."/>
            <person name="Dickerman A.W."/>
            <person name="Dubchak I.L."/>
            <person name="Garbelotto M."/>
            <person name="Gijzen M."/>
            <person name="Gordon S.G."/>
            <person name="Govers F."/>
            <person name="Grunwald N.J."/>
            <person name="Huang W."/>
            <person name="Ivors K.L."/>
            <person name="Jones R.W."/>
            <person name="Kamoun S."/>
            <person name="Krampis K."/>
            <person name="Lamour K.H."/>
            <person name="Lee M.K."/>
            <person name="McDonald W.H."/>
            <person name="Medina M."/>
            <person name="Meijer H.J."/>
            <person name="Nordberg E.K."/>
            <person name="Maclean D.J."/>
            <person name="Ospina-Giraldo M.D."/>
            <person name="Morris P.F."/>
            <person name="Phuntumart V."/>
            <person name="Putnam N.H."/>
            <person name="Rash S."/>
            <person name="Rose J.K."/>
            <person name="Sakihama Y."/>
            <person name="Salamov A.A."/>
            <person name="Savidor A."/>
            <person name="Scheuring C.F."/>
            <person name="Smith B.M."/>
            <person name="Sobral B.W."/>
            <person name="Terry A."/>
            <person name="Torto-Alalibo T.A."/>
            <person name="Win J."/>
            <person name="Xu Z."/>
            <person name="Zhang H."/>
            <person name="Grigoriev I.V."/>
            <person name="Rokhsar D.S."/>
            <person name="Boore J.L."/>
        </authorList>
    </citation>
    <scope>NUCLEOTIDE SEQUENCE [LARGE SCALE GENOMIC DNA]</scope>
    <source>
        <strain evidence="3 4">P6497</strain>
    </source>
</reference>
<dbReference type="SMR" id="G4Z140"/>
<protein>
    <recommendedName>
        <fullName evidence="5">Lebercilin domain-containing protein</fullName>
    </recommendedName>
</protein>
<feature type="region of interest" description="Disordered" evidence="2">
    <location>
        <begin position="1"/>
        <end position="21"/>
    </location>
</feature>
<gene>
    <name evidence="3" type="ORF">PHYSODRAFT_487740</name>
</gene>
<feature type="region of interest" description="Disordered" evidence="2">
    <location>
        <begin position="292"/>
        <end position="316"/>
    </location>
</feature>
<dbReference type="Proteomes" id="UP000002640">
    <property type="component" value="Unassembled WGS sequence"/>
</dbReference>
<organism evidence="3 4">
    <name type="scientific">Phytophthora sojae (strain P6497)</name>
    <name type="common">Soybean stem and root rot agent</name>
    <name type="synonym">Phytophthora megasperma f. sp. glycines</name>
    <dbReference type="NCBI Taxonomy" id="1094619"/>
    <lineage>
        <taxon>Eukaryota</taxon>
        <taxon>Sar</taxon>
        <taxon>Stramenopiles</taxon>
        <taxon>Oomycota</taxon>
        <taxon>Peronosporomycetes</taxon>
        <taxon>Peronosporales</taxon>
        <taxon>Peronosporaceae</taxon>
        <taxon>Phytophthora</taxon>
    </lineage>
</organism>
<feature type="compositionally biased region" description="Low complexity" evidence="2">
    <location>
        <begin position="350"/>
        <end position="365"/>
    </location>
</feature>
<feature type="coiled-coil region" evidence="1">
    <location>
        <begin position="179"/>
        <end position="206"/>
    </location>
</feature>
<dbReference type="OMA" id="VDIPENC"/>
<feature type="region of interest" description="Disordered" evidence="2">
    <location>
        <begin position="349"/>
        <end position="411"/>
    </location>
</feature>
<accession>G4Z140</accession>
<keyword evidence="4" id="KW-1185">Reference proteome</keyword>
<evidence type="ECO:0000256" key="2">
    <source>
        <dbReference type="SAM" id="MobiDB-lite"/>
    </source>
</evidence>
<dbReference type="InParanoid" id="G4Z140"/>
<proteinExistence type="predicted"/>
<evidence type="ECO:0000313" key="3">
    <source>
        <dbReference type="EMBL" id="EGZ24041.1"/>
    </source>
</evidence>
<dbReference type="GeneID" id="20656198"/>
<keyword evidence="1" id="KW-0175">Coiled coil</keyword>
<dbReference type="EMBL" id="JH159152">
    <property type="protein sequence ID" value="EGZ24041.1"/>
    <property type="molecule type" value="Genomic_DNA"/>
</dbReference>
<dbReference type="AlphaFoldDB" id="G4Z140"/>